<reference evidence="2" key="1">
    <citation type="journal article" date="2021" name="Sci. Adv.">
        <title>The American lobster genome reveals insights on longevity, neural, and immune adaptations.</title>
        <authorList>
            <person name="Polinski J.M."/>
            <person name="Zimin A.V."/>
            <person name="Clark K.F."/>
            <person name="Kohn A.B."/>
            <person name="Sadowski N."/>
            <person name="Timp W."/>
            <person name="Ptitsyn A."/>
            <person name="Khanna P."/>
            <person name="Romanova D.Y."/>
            <person name="Williams P."/>
            <person name="Greenwood S.J."/>
            <person name="Moroz L.L."/>
            <person name="Walt D.R."/>
            <person name="Bodnar A.G."/>
        </authorList>
    </citation>
    <scope>NUCLEOTIDE SEQUENCE</scope>
    <source>
        <strain evidence="2">GMGI-L3</strain>
    </source>
</reference>
<evidence type="ECO:0000256" key="1">
    <source>
        <dbReference type="SAM" id="MobiDB-lite"/>
    </source>
</evidence>
<gene>
    <name evidence="3" type="ORF">Hamer_G019015</name>
    <name evidence="2" type="ORF">Hamer_G019516</name>
</gene>
<protein>
    <submittedName>
        <fullName evidence="2">Uncharacterized protein</fullName>
    </submittedName>
</protein>
<accession>A0A8J5JHY2</accession>
<comment type="caution">
    <text evidence="2">The sequence shown here is derived from an EMBL/GenBank/DDBJ whole genome shotgun (WGS) entry which is preliminary data.</text>
</comment>
<evidence type="ECO:0000313" key="2">
    <source>
        <dbReference type="EMBL" id="KAG7153459.1"/>
    </source>
</evidence>
<dbReference type="Proteomes" id="UP000747542">
    <property type="component" value="Unassembled WGS sequence"/>
</dbReference>
<dbReference type="AlphaFoldDB" id="A0A8J5JHY2"/>
<keyword evidence="4" id="KW-1185">Reference proteome</keyword>
<evidence type="ECO:0000313" key="3">
    <source>
        <dbReference type="EMBL" id="KAG7167626.1"/>
    </source>
</evidence>
<evidence type="ECO:0000313" key="4">
    <source>
        <dbReference type="Proteomes" id="UP000747542"/>
    </source>
</evidence>
<organism evidence="2 4">
    <name type="scientific">Homarus americanus</name>
    <name type="common">American lobster</name>
    <dbReference type="NCBI Taxonomy" id="6706"/>
    <lineage>
        <taxon>Eukaryota</taxon>
        <taxon>Metazoa</taxon>
        <taxon>Ecdysozoa</taxon>
        <taxon>Arthropoda</taxon>
        <taxon>Crustacea</taxon>
        <taxon>Multicrustacea</taxon>
        <taxon>Malacostraca</taxon>
        <taxon>Eumalacostraca</taxon>
        <taxon>Eucarida</taxon>
        <taxon>Decapoda</taxon>
        <taxon>Pleocyemata</taxon>
        <taxon>Astacidea</taxon>
        <taxon>Nephropoidea</taxon>
        <taxon>Nephropidae</taxon>
        <taxon>Homarus</taxon>
    </lineage>
</organism>
<feature type="compositionally biased region" description="Acidic residues" evidence="1">
    <location>
        <begin position="1"/>
        <end position="10"/>
    </location>
</feature>
<proteinExistence type="predicted"/>
<dbReference type="EMBL" id="JAHLQT010021370">
    <property type="protein sequence ID" value="KAG7167626.1"/>
    <property type="molecule type" value="Genomic_DNA"/>
</dbReference>
<feature type="region of interest" description="Disordered" evidence="1">
    <location>
        <begin position="1"/>
        <end position="25"/>
    </location>
</feature>
<name>A0A8J5JHY2_HOMAM</name>
<sequence length="102" mass="11639">MLEEGEEQEEQQPTQEDDIKPGEPTTHQLTEVLKNITRLSEQLEYITRPHPRNLMCSALDKGMEEYKALYLSRVNARQQALITQYLCKAQPVIALANIALGD</sequence>
<dbReference type="EMBL" id="JAHLQT010046868">
    <property type="protein sequence ID" value="KAG7153459.1"/>
    <property type="molecule type" value="Genomic_DNA"/>
</dbReference>